<protein>
    <submittedName>
        <fullName evidence="4">ADP-ribose pyrophosphatase</fullName>
        <ecNumber evidence="4">3.6.1.13</ecNumber>
    </submittedName>
</protein>
<dbReference type="Gene3D" id="3.90.79.10">
    <property type="entry name" value="Nucleoside Triphosphate Pyrophosphohydrolase"/>
    <property type="match status" value="1"/>
</dbReference>
<sequence length="294" mass="32409">MVSRDAMVTSPDQRCAVGPVFLFRSAPGCGTVEKSGRDSYNREHTRPGQGSEPLSSVEHQTGTSGLVYWNQRESVYSQKFEETDQSLSMRMLGFPSRNPSVFTEIQAGEQKEQISMSETDQTLIETRFLRLIKRGRWEFVQRANASGVVCLFPLTRDYRVILVEQFRPPVNSPVIEFPAGLAGDIAGQEDELLETAALRELEEETGYAAGRIMSLGSTVSSPGLTDEAVHFFLALDLEQVAGGGGDESEKITVHSVPFAEVEDWLKAAEARGCLLDARIYAGLYFLSKQVPTTS</sequence>
<dbReference type="InterPro" id="IPR015797">
    <property type="entry name" value="NUDIX_hydrolase-like_dom_sf"/>
</dbReference>
<proteinExistence type="predicted"/>
<dbReference type="PROSITE" id="PS51462">
    <property type="entry name" value="NUDIX"/>
    <property type="match status" value="1"/>
</dbReference>
<evidence type="ECO:0000256" key="2">
    <source>
        <dbReference type="SAM" id="MobiDB-lite"/>
    </source>
</evidence>
<dbReference type="CDD" id="cd03424">
    <property type="entry name" value="NUDIX_ADPRase_Nudt5_UGPPase_Nudt14"/>
    <property type="match status" value="1"/>
</dbReference>
<name>A0A517WG59_9PLAN</name>
<evidence type="ECO:0000259" key="3">
    <source>
        <dbReference type="PROSITE" id="PS51462"/>
    </source>
</evidence>
<accession>A0A517WG59</accession>
<dbReference type="Pfam" id="PF00293">
    <property type="entry name" value="NUDIX"/>
    <property type="match status" value="1"/>
</dbReference>
<evidence type="ECO:0000313" key="5">
    <source>
        <dbReference type="Proteomes" id="UP000320722"/>
    </source>
</evidence>
<evidence type="ECO:0000256" key="1">
    <source>
        <dbReference type="ARBA" id="ARBA00022801"/>
    </source>
</evidence>
<dbReference type="PANTHER" id="PTHR11839">
    <property type="entry name" value="UDP/ADP-SUGAR PYROPHOSPHATASE"/>
    <property type="match status" value="1"/>
</dbReference>
<dbReference type="GO" id="GO:0047631">
    <property type="term" value="F:ADP-ribose diphosphatase activity"/>
    <property type="evidence" value="ECO:0007669"/>
    <property type="project" value="UniProtKB-EC"/>
</dbReference>
<dbReference type="Proteomes" id="UP000320722">
    <property type="component" value="Chromosome"/>
</dbReference>
<feature type="compositionally biased region" description="Basic and acidic residues" evidence="2">
    <location>
        <begin position="34"/>
        <end position="46"/>
    </location>
</feature>
<dbReference type="InterPro" id="IPR000086">
    <property type="entry name" value="NUDIX_hydrolase_dom"/>
</dbReference>
<dbReference type="EC" id="3.6.1.13" evidence="4"/>
<feature type="region of interest" description="Disordered" evidence="2">
    <location>
        <begin position="32"/>
        <end position="59"/>
    </location>
</feature>
<keyword evidence="1 4" id="KW-0378">Hydrolase</keyword>
<dbReference type="EMBL" id="CP036347">
    <property type="protein sequence ID" value="QDU04252.1"/>
    <property type="molecule type" value="Genomic_DNA"/>
</dbReference>
<feature type="domain" description="Nudix hydrolase" evidence="3">
    <location>
        <begin position="141"/>
        <end position="279"/>
    </location>
</feature>
<dbReference type="SUPFAM" id="SSF55811">
    <property type="entry name" value="Nudix"/>
    <property type="match status" value="1"/>
</dbReference>
<evidence type="ECO:0000313" key="4">
    <source>
        <dbReference type="EMBL" id="QDU04252.1"/>
    </source>
</evidence>
<dbReference type="AlphaFoldDB" id="A0A517WG59"/>
<dbReference type="GO" id="GO:0019693">
    <property type="term" value="P:ribose phosphate metabolic process"/>
    <property type="evidence" value="ECO:0007669"/>
    <property type="project" value="TreeGrafter"/>
</dbReference>
<dbReference type="GO" id="GO:0006753">
    <property type="term" value="P:nucleoside phosphate metabolic process"/>
    <property type="evidence" value="ECO:0007669"/>
    <property type="project" value="TreeGrafter"/>
</dbReference>
<organism evidence="4 5">
    <name type="scientific">Gimesia chilikensis</name>
    <dbReference type="NCBI Taxonomy" id="2605989"/>
    <lineage>
        <taxon>Bacteria</taxon>
        <taxon>Pseudomonadati</taxon>
        <taxon>Planctomycetota</taxon>
        <taxon>Planctomycetia</taxon>
        <taxon>Planctomycetales</taxon>
        <taxon>Planctomycetaceae</taxon>
        <taxon>Gimesia</taxon>
    </lineage>
</organism>
<reference evidence="4 5" key="1">
    <citation type="submission" date="2019-02" db="EMBL/GenBank/DDBJ databases">
        <title>Deep-cultivation of Planctomycetes and their phenomic and genomic characterization uncovers novel biology.</title>
        <authorList>
            <person name="Wiegand S."/>
            <person name="Jogler M."/>
            <person name="Boedeker C."/>
            <person name="Pinto D."/>
            <person name="Vollmers J."/>
            <person name="Rivas-Marin E."/>
            <person name="Kohn T."/>
            <person name="Peeters S.H."/>
            <person name="Heuer A."/>
            <person name="Rast P."/>
            <person name="Oberbeckmann S."/>
            <person name="Bunk B."/>
            <person name="Jeske O."/>
            <person name="Meyerdierks A."/>
            <person name="Storesund J.E."/>
            <person name="Kallscheuer N."/>
            <person name="Luecker S."/>
            <person name="Lage O.M."/>
            <person name="Pohl T."/>
            <person name="Merkel B.J."/>
            <person name="Hornburger P."/>
            <person name="Mueller R.-W."/>
            <person name="Bruemmer F."/>
            <person name="Labrenz M."/>
            <person name="Spormann A.M."/>
            <person name="Op den Camp H."/>
            <person name="Overmann J."/>
            <person name="Amann R."/>
            <person name="Jetten M.S.M."/>
            <person name="Mascher T."/>
            <person name="Medema M.H."/>
            <person name="Devos D.P."/>
            <person name="Kaster A.-K."/>
            <person name="Ovreas L."/>
            <person name="Rohde M."/>
            <person name="Galperin M.Y."/>
            <person name="Jogler C."/>
        </authorList>
    </citation>
    <scope>NUCLEOTIDE SEQUENCE [LARGE SCALE GENOMIC DNA]</scope>
    <source>
        <strain evidence="4 5">V6</strain>
    </source>
</reference>
<gene>
    <name evidence="4" type="primary">nudF</name>
    <name evidence="4" type="ORF">V6x_39790</name>
</gene>
<dbReference type="PANTHER" id="PTHR11839:SF1">
    <property type="entry name" value="ADP-SUGAR PYROPHOSPHATASE"/>
    <property type="match status" value="1"/>
</dbReference>